<evidence type="ECO:0000256" key="4">
    <source>
        <dbReference type="ARBA" id="ARBA00022692"/>
    </source>
</evidence>
<reference evidence="9 10" key="1">
    <citation type="submission" date="2019-03" db="EMBL/GenBank/DDBJ databases">
        <title>Genomic Encyclopedia of Type Strains, Phase IV (KMG-IV): sequencing the most valuable type-strain genomes for metagenomic binning, comparative biology and taxonomic classification.</title>
        <authorList>
            <person name="Goeker M."/>
        </authorList>
    </citation>
    <scope>NUCLEOTIDE SEQUENCE [LARGE SCALE GENOMIC DNA]</scope>
    <source>
        <strain evidence="9 10">DSM 22958</strain>
    </source>
</reference>
<dbReference type="Gene3D" id="1.10.3720.10">
    <property type="entry name" value="MetI-like"/>
    <property type="match status" value="1"/>
</dbReference>
<feature type="domain" description="ABC transmembrane type-1" evidence="8">
    <location>
        <begin position="62"/>
        <end position="249"/>
    </location>
</feature>
<feature type="transmembrane region" description="Helical" evidence="7">
    <location>
        <begin position="56"/>
        <end position="85"/>
    </location>
</feature>
<evidence type="ECO:0000313" key="10">
    <source>
        <dbReference type="Proteomes" id="UP000294881"/>
    </source>
</evidence>
<proteinExistence type="inferred from homology"/>
<dbReference type="Pfam" id="PF00528">
    <property type="entry name" value="BPD_transp_1"/>
    <property type="match status" value="1"/>
</dbReference>
<keyword evidence="4 7" id="KW-0812">Transmembrane</keyword>
<sequence length="259" mass="27042">MSVPASRGAPLRLLTPLLTGFAALALWELAVRWLAIPPYILPGPVQVLQTLWSDQAILAPALGVTLWTTLEALALAVVGGVLLALLFSRSRLLSAALYPFAVVLQVTPVIAIAPLLLVWLEPGSAVLVCAFLVAFFPVLSNTAAGLQAIDPGLDELFRLYGASRWQRLVRLEAPTAAPHFLAGLRIAGGLALIGAIVAEIAAGAAGQGSGLAWRIVEAGYRLNIPRMFAALLLISVSGVLIHAGLSLLSRLLPGRGAPP</sequence>
<dbReference type="CDD" id="cd06261">
    <property type="entry name" value="TM_PBP2"/>
    <property type="match status" value="1"/>
</dbReference>
<dbReference type="AlphaFoldDB" id="A0A4R2GKW0"/>
<dbReference type="GO" id="GO:0005886">
    <property type="term" value="C:plasma membrane"/>
    <property type="evidence" value="ECO:0007669"/>
    <property type="project" value="UniProtKB-SubCell"/>
</dbReference>
<protein>
    <submittedName>
        <fullName evidence="9">NitT/TauT family transport system permease protein</fullName>
    </submittedName>
</protein>
<keyword evidence="6 7" id="KW-0472">Membrane</keyword>
<dbReference type="InterPro" id="IPR000515">
    <property type="entry name" value="MetI-like"/>
</dbReference>
<feature type="transmembrane region" description="Helical" evidence="7">
    <location>
        <begin position="125"/>
        <end position="149"/>
    </location>
</feature>
<dbReference type="PANTHER" id="PTHR30151:SF41">
    <property type="entry name" value="ABC TRANSPORTER PERMEASE PROTEIN"/>
    <property type="match status" value="1"/>
</dbReference>
<name>A0A4R2GKW0_9HYPH</name>
<evidence type="ECO:0000259" key="8">
    <source>
        <dbReference type="PROSITE" id="PS50928"/>
    </source>
</evidence>
<dbReference type="InterPro" id="IPR035906">
    <property type="entry name" value="MetI-like_sf"/>
</dbReference>
<evidence type="ECO:0000256" key="6">
    <source>
        <dbReference type="ARBA" id="ARBA00023136"/>
    </source>
</evidence>
<keyword evidence="10" id="KW-1185">Reference proteome</keyword>
<dbReference type="OrthoDB" id="9792509at2"/>
<dbReference type="Proteomes" id="UP000294881">
    <property type="component" value="Unassembled WGS sequence"/>
</dbReference>
<feature type="transmembrane region" description="Helical" evidence="7">
    <location>
        <begin position="12"/>
        <end position="36"/>
    </location>
</feature>
<evidence type="ECO:0000313" key="9">
    <source>
        <dbReference type="EMBL" id="TCO09517.1"/>
    </source>
</evidence>
<comment type="similarity">
    <text evidence="7">Belongs to the binding-protein-dependent transport system permease family.</text>
</comment>
<dbReference type="GO" id="GO:0055085">
    <property type="term" value="P:transmembrane transport"/>
    <property type="evidence" value="ECO:0007669"/>
    <property type="project" value="InterPro"/>
</dbReference>
<keyword evidence="2 7" id="KW-0813">Transport</keyword>
<dbReference type="PANTHER" id="PTHR30151">
    <property type="entry name" value="ALKANE SULFONATE ABC TRANSPORTER-RELATED, MEMBRANE SUBUNIT"/>
    <property type="match status" value="1"/>
</dbReference>
<keyword evidence="3" id="KW-1003">Cell membrane</keyword>
<comment type="subcellular location">
    <subcellularLocation>
        <location evidence="1 7">Cell membrane</location>
        <topology evidence="1 7">Multi-pass membrane protein</topology>
    </subcellularLocation>
</comment>
<feature type="transmembrane region" description="Helical" evidence="7">
    <location>
        <begin position="227"/>
        <end position="248"/>
    </location>
</feature>
<evidence type="ECO:0000256" key="5">
    <source>
        <dbReference type="ARBA" id="ARBA00022989"/>
    </source>
</evidence>
<accession>A0A4R2GKW0</accession>
<evidence type="ECO:0000256" key="2">
    <source>
        <dbReference type="ARBA" id="ARBA00022448"/>
    </source>
</evidence>
<evidence type="ECO:0000256" key="1">
    <source>
        <dbReference type="ARBA" id="ARBA00004651"/>
    </source>
</evidence>
<dbReference type="EMBL" id="SLWL01000017">
    <property type="protein sequence ID" value="TCO09517.1"/>
    <property type="molecule type" value="Genomic_DNA"/>
</dbReference>
<dbReference type="RefSeq" id="WP_132010217.1">
    <property type="nucleotide sequence ID" value="NZ_JBHUNN010000002.1"/>
</dbReference>
<feature type="transmembrane region" description="Helical" evidence="7">
    <location>
        <begin position="97"/>
        <end position="119"/>
    </location>
</feature>
<organism evidence="9 10">
    <name type="scientific">Camelimonas lactis</name>
    <dbReference type="NCBI Taxonomy" id="659006"/>
    <lineage>
        <taxon>Bacteria</taxon>
        <taxon>Pseudomonadati</taxon>
        <taxon>Pseudomonadota</taxon>
        <taxon>Alphaproteobacteria</taxon>
        <taxon>Hyphomicrobiales</taxon>
        <taxon>Chelatococcaceae</taxon>
        <taxon>Camelimonas</taxon>
    </lineage>
</organism>
<dbReference type="SUPFAM" id="SSF161098">
    <property type="entry name" value="MetI-like"/>
    <property type="match status" value="1"/>
</dbReference>
<comment type="caution">
    <text evidence="9">The sequence shown here is derived from an EMBL/GenBank/DDBJ whole genome shotgun (WGS) entry which is preliminary data.</text>
</comment>
<evidence type="ECO:0000256" key="3">
    <source>
        <dbReference type="ARBA" id="ARBA00022475"/>
    </source>
</evidence>
<feature type="transmembrane region" description="Helical" evidence="7">
    <location>
        <begin position="186"/>
        <end position="207"/>
    </location>
</feature>
<keyword evidence="5 7" id="KW-1133">Transmembrane helix</keyword>
<evidence type="ECO:0000256" key="7">
    <source>
        <dbReference type="RuleBase" id="RU363032"/>
    </source>
</evidence>
<dbReference type="PROSITE" id="PS50928">
    <property type="entry name" value="ABC_TM1"/>
    <property type="match status" value="1"/>
</dbReference>
<gene>
    <name evidence="9" type="ORF">EV666_11741</name>
</gene>